<organism evidence="9 10">
    <name type="scientific">Pterulicium gracile</name>
    <dbReference type="NCBI Taxonomy" id="1884261"/>
    <lineage>
        <taxon>Eukaryota</taxon>
        <taxon>Fungi</taxon>
        <taxon>Dikarya</taxon>
        <taxon>Basidiomycota</taxon>
        <taxon>Agaricomycotina</taxon>
        <taxon>Agaricomycetes</taxon>
        <taxon>Agaricomycetidae</taxon>
        <taxon>Agaricales</taxon>
        <taxon>Pleurotineae</taxon>
        <taxon>Pterulaceae</taxon>
        <taxon>Pterulicium</taxon>
    </lineage>
</organism>
<keyword evidence="7" id="KW-0732">Signal</keyword>
<evidence type="ECO:0000313" key="9">
    <source>
        <dbReference type="EMBL" id="TFK99401.1"/>
    </source>
</evidence>
<evidence type="ECO:0000256" key="1">
    <source>
        <dbReference type="ARBA" id="ARBA00001974"/>
    </source>
</evidence>
<keyword evidence="10" id="KW-1185">Reference proteome</keyword>
<proteinExistence type="inferred from homology"/>
<accession>A0A5C3QCC5</accession>
<comment type="similarity">
    <text evidence="2">Belongs to the GMC oxidoreductase family.</text>
</comment>
<feature type="chain" id="PRO_5022881556" description="Glucose-methanol-choline oxidoreductase N-terminal domain-containing protein" evidence="7">
    <location>
        <begin position="21"/>
        <end position="592"/>
    </location>
</feature>
<evidence type="ECO:0000256" key="7">
    <source>
        <dbReference type="SAM" id="SignalP"/>
    </source>
</evidence>
<keyword evidence="3" id="KW-0285">Flavoprotein</keyword>
<dbReference type="AlphaFoldDB" id="A0A5C3QCC5"/>
<feature type="binding site" evidence="6">
    <location>
        <begin position="123"/>
        <end position="126"/>
    </location>
    <ligand>
        <name>FAD</name>
        <dbReference type="ChEBI" id="CHEBI:57692"/>
    </ligand>
</feature>
<evidence type="ECO:0000256" key="6">
    <source>
        <dbReference type="PIRSR" id="PIRSR000137-2"/>
    </source>
</evidence>
<dbReference type="Gene3D" id="3.30.560.10">
    <property type="entry name" value="Glucose Oxidase, domain 3"/>
    <property type="match status" value="1"/>
</dbReference>
<dbReference type="PANTHER" id="PTHR11552">
    <property type="entry name" value="GLUCOSE-METHANOL-CHOLINE GMC OXIDOREDUCTASE"/>
    <property type="match status" value="1"/>
</dbReference>
<evidence type="ECO:0000313" key="10">
    <source>
        <dbReference type="Proteomes" id="UP000305067"/>
    </source>
</evidence>
<evidence type="ECO:0000256" key="4">
    <source>
        <dbReference type="ARBA" id="ARBA00022827"/>
    </source>
</evidence>
<dbReference type="PIRSF" id="PIRSF000137">
    <property type="entry name" value="Alcohol_oxidase"/>
    <property type="match status" value="1"/>
</dbReference>
<dbReference type="InterPro" id="IPR036188">
    <property type="entry name" value="FAD/NAD-bd_sf"/>
</dbReference>
<reference evidence="9 10" key="1">
    <citation type="journal article" date="2019" name="Nat. Ecol. Evol.">
        <title>Megaphylogeny resolves global patterns of mushroom evolution.</title>
        <authorList>
            <person name="Varga T."/>
            <person name="Krizsan K."/>
            <person name="Foldi C."/>
            <person name="Dima B."/>
            <person name="Sanchez-Garcia M."/>
            <person name="Sanchez-Ramirez S."/>
            <person name="Szollosi G.J."/>
            <person name="Szarkandi J.G."/>
            <person name="Papp V."/>
            <person name="Albert L."/>
            <person name="Andreopoulos W."/>
            <person name="Angelini C."/>
            <person name="Antonin V."/>
            <person name="Barry K.W."/>
            <person name="Bougher N.L."/>
            <person name="Buchanan P."/>
            <person name="Buyck B."/>
            <person name="Bense V."/>
            <person name="Catcheside P."/>
            <person name="Chovatia M."/>
            <person name="Cooper J."/>
            <person name="Damon W."/>
            <person name="Desjardin D."/>
            <person name="Finy P."/>
            <person name="Geml J."/>
            <person name="Haridas S."/>
            <person name="Hughes K."/>
            <person name="Justo A."/>
            <person name="Karasinski D."/>
            <person name="Kautmanova I."/>
            <person name="Kiss B."/>
            <person name="Kocsube S."/>
            <person name="Kotiranta H."/>
            <person name="LaButti K.M."/>
            <person name="Lechner B.E."/>
            <person name="Liimatainen K."/>
            <person name="Lipzen A."/>
            <person name="Lukacs Z."/>
            <person name="Mihaltcheva S."/>
            <person name="Morgado L.N."/>
            <person name="Niskanen T."/>
            <person name="Noordeloos M.E."/>
            <person name="Ohm R.A."/>
            <person name="Ortiz-Santana B."/>
            <person name="Ovrebo C."/>
            <person name="Racz N."/>
            <person name="Riley R."/>
            <person name="Savchenko A."/>
            <person name="Shiryaev A."/>
            <person name="Soop K."/>
            <person name="Spirin V."/>
            <person name="Szebenyi C."/>
            <person name="Tomsovsky M."/>
            <person name="Tulloss R.E."/>
            <person name="Uehling J."/>
            <person name="Grigoriev I.V."/>
            <person name="Vagvolgyi C."/>
            <person name="Papp T."/>
            <person name="Martin F.M."/>
            <person name="Miettinen O."/>
            <person name="Hibbett D.S."/>
            <person name="Nagy L.G."/>
        </authorList>
    </citation>
    <scope>NUCLEOTIDE SEQUENCE [LARGE SCALE GENOMIC DNA]</scope>
    <source>
        <strain evidence="9 10">CBS 309.79</strain>
    </source>
</reference>
<dbReference type="InterPro" id="IPR000172">
    <property type="entry name" value="GMC_OxRdtase_N"/>
</dbReference>
<feature type="active site" description="Proton acceptor" evidence="5">
    <location>
        <position position="524"/>
    </location>
</feature>
<dbReference type="InterPro" id="IPR012132">
    <property type="entry name" value="GMC_OxRdtase"/>
</dbReference>
<evidence type="ECO:0000259" key="8">
    <source>
        <dbReference type="PROSITE" id="PS00624"/>
    </source>
</evidence>
<evidence type="ECO:0000256" key="2">
    <source>
        <dbReference type="ARBA" id="ARBA00010790"/>
    </source>
</evidence>
<dbReference type="InterPro" id="IPR007867">
    <property type="entry name" value="GMC_OxRtase_C"/>
</dbReference>
<comment type="cofactor">
    <cofactor evidence="1 6">
        <name>FAD</name>
        <dbReference type="ChEBI" id="CHEBI:57692"/>
    </cofactor>
</comment>
<gene>
    <name evidence="9" type="ORF">BDV98DRAFT_180463</name>
</gene>
<feature type="signal peptide" evidence="7">
    <location>
        <begin position="1"/>
        <end position="20"/>
    </location>
</feature>
<dbReference type="EMBL" id="ML178834">
    <property type="protein sequence ID" value="TFK99401.1"/>
    <property type="molecule type" value="Genomic_DNA"/>
</dbReference>
<dbReference type="PROSITE" id="PS00624">
    <property type="entry name" value="GMC_OXRED_2"/>
    <property type="match status" value="1"/>
</dbReference>
<dbReference type="OrthoDB" id="269227at2759"/>
<dbReference type="SUPFAM" id="SSF51905">
    <property type="entry name" value="FAD/NAD(P)-binding domain"/>
    <property type="match status" value="1"/>
</dbReference>
<dbReference type="Pfam" id="PF00732">
    <property type="entry name" value="GMC_oxred_N"/>
    <property type="match status" value="1"/>
</dbReference>
<keyword evidence="4 6" id="KW-0274">FAD</keyword>
<name>A0A5C3QCC5_9AGAR</name>
<feature type="domain" description="Glucose-methanol-choline oxidoreductase N-terminal" evidence="8">
    <location>
        <begin position="303"/>
        <end position="317"/>
    </location>
</feature>
<dbReference type="Proteomes" id="UP000305067">
    <property type="component" value="Unassembled WGS sequence"/>
</dbReference>
<protein>
    <recommendedName>
        <fullName evidence="8">Glucose-methanol-choline oxidoreductase N-terminal domain-containing protein</fullName>
    </recommendedName>
</protein>
<dbReference type="SUPFAM" id="SSF54373">
    <property type="entry name" value="FAD-linked reductases, C-terminal domain"/>
    <property type="match status" value="1"/>
</dbReference>
<dbReference type="Gene3D" id="3.50.50.60">
    <property type="entry name" value="FAD/NAD(P)-binding domain"/>
    <property type="match status" value="1"/>
</dbReference>
<sequence length="592" mass="64344">MRLPITSLWVLAATASISRAALLRDFLDIKADYDFVVVGAGPGGAAVANRLTEHSKTRVLLVEAGGENDVNLDVNLEVPLLCTRLTPMTRYDWNYTTTPQVNLNDRVLPFPRGIGLGGSTAVNCLVYTRGSRDDIDMWAKLSGDKSWGWDAMLPYFTKGEKFNLPVDGRDVSGQYDPSAHGTKGFIGVSVPGAPRGIDDRVMATTKELPEEFPFQKDMNAGNQVGVGWVQALIDRGVRSSAKDYLPAGILKRPNLDVLLHTRASHVLETSRGSRDFRKIVLHNVQKNTNRTLTARKEVLLAAGTLSTPHILMLSGIGDTKELAAHNIPTLVNLPSVGKNLTDHVGLGVRWRVNSTKTYDTVARTPELFDALFEEWKVNKTGMMVDTSENHMAFLRLPDDSPILKEFGDPSPGKNTGHIEFLFQNGLYSRTPEGNFLSVPVANVSPLSRGAVSLSSSAPFAAPLINPGLLAAPVDIHILRHAIRSARRFISARAWDGYILEPLLTAETDEELNAFIRENAVSFFHPVGTSAMSPKGAKWGVVDPDLKVKGTKGLRVVDVGVAPSLPAAHTSAPAYAIGERAADIIKKSWNLVV</sequence>
<dbReference type="STRING" id="1884261.A0A5C3QCC5"/>
<dbReference type="Pfam" id="PF05199">
    <property type="entry name" value="GMC_oxred_C"/>
    <property type="match status" value="1"/>
</dbReference>
<feature type="active site" description="Proton acceptor" evidence="5">
    <location>
        <position position="568"/>
    </location>
</feature>
<evidence type="ECO:0000256" key="5">
    <source>
        <dbReference type="PIRSR" id="PIRSR000137-1"/>
    </source>
</evidence>
<dbReference type="GO" id="GO:0016614">
    <property type="term" value="F:oxidoreductase activity, acting on CH-OH group of donors"/>
    <property type="evidence" value="ECO:0007669"/>
    <property type="project" value="InterPro"/>
</dbReference>
<dbReference type="GO" id="GO:0050660">
    <property type="term" value="F:flavin adenine dinucleotide binding"/>
    <property type="evidence" value="ECO:0007669"/>
    <property type="project" value="InterPro"/>
</dbReference>
<evidence type="ECO:0000256" key="3">
    <source>
        <dbReference type="ARBA" id="ARBA00022630"/>
    </source>
</evidence>
<dbReference type="PANTHER" id="PTHR11552:SF147">
    <property type="entry name" value="CHOLINE DEHYDROGENASE, MITOCHONDRIAL"/>
    <property type="match status" value="1"/>
</dbReference>